<dbReference type="InterPro" id="IPR000343">
    <property type="entry name" value="4pyrrol_synth_GluRdtase"/>
</dbReference>
<evidence type="ECO:0000256" key="4">
    <source>
        <dbReference type="ARBA" id="ARBA00022857"/>
    </source>
</evidence>
<organism evidence="13 14">
    <name type="scientific">Cyanidium caldarium</name>
    <name type="common">Red alga</name>
    <dbReference type="NCBI Taxonomy" id="2771"/>
    <lineage>
        <taxon>Eukaryota</taxon>
        <taxon>Rhodophyta</taxon>
        <taxon>Bangiophyceae</taxon>
        <taxon>Cyanidiales</taxon>
        <taxon>Cyanidiaceae</taxon>
        <taxon>Cyanidium</taxon>
    </lineage>
</organism>
<gene>
    <name evidence="13" type="ORF">CDCA_CDCA09G2717</name>
</gene>
<dbReference type="Gene3D" id="3.40.50.720">
    <property type="entry name" value="NAD(P)-binding Rossmann-like Domain"/>
    <property type="match status" value="1"/>
</dbReference>
<evidence type="ECO:0000256" key="8">
    <source>
        <dbReference type="RuleBase" id="RU000584"/>
    </source>
</evidence>
<reference evidence="13 14" key="1">
    <citation type="submission" date="2022-07" db="EMBL/GenBank/DDBJ databases">
        <title>Genome-wide signatures of adaptation to extreme environments.</title>
        <authorList>
            <person name="Cho C.H."/>
            <person name="Yoon H.S."/>
        </authorList>
    </citation>
    <scope>NUCLEOTIDE SEQUENCE [LARGE SCALE GENOMIC DNA]</scope>
    <source>
        <strain evidence="13 14">DBV 063 E5</strain>
    </source>
</reference>
<dbReference type="InterPro" id="IPR018214">
    <property type="entry name" value="GluRdtase_CS"/>
</dbReference>
<dbReference type="NCBIfam" id="TIGR01035">
    <property type="entry name" value="hemA"/>
    <property type="match status" value="1"/>
</dbReference>
<dbReference type="GO" id="GO:0008883">
    <property type="term" value="F:glutamyl-tRNA reductase activity"/>
    <property type="evidence" value="ECO:0007669"/>
    <property type="project" value="UniProtKB-EC"/>
</dbReference>
<dbReference type="Proteomes" id="UP001301350">
    <property type="component" value="Unassembled WGS sequence"/>
</dbReference>
<dbReference type="InterPro" id="IPR036343">
    <property type="entry name" value="GluRdtase_N_sf"/>
</dbReference>
<evidence type="ECO:0000256" key="5">
    <source>
        <dbReference type="ARBA" id="ARBA00023002"/>
    </source>
</evidence>
<dbReference type="InterPro" id="IPR036453">
    <property type="entry name" value="GluRdtase_dimer_dom_sf"/>
</dbReference>
<dbReference type="SUPFAM" id="SSF69742">
    <property type="entry name" value="Glutamyl tRNA-reductase catalytic, N-terminal domain"/>
    <property type="match status" value="1"/>
</dbReference>
<keyword evidence="4 8" id="KW-0521">NADP</keyword>
<dbReference type="PANTHER" id="PTHR43120:SF1">
    <property type="entry name" value="GLUTAMYL-TRNA REDUCTASE 1, CHLOROPLASTIC"/>
    <property type="match status" value="1"/>
</dbReference>
<keyword evidence="14" id="KW-1185">Reference proteome</keyword>
<dbReference type="InterPro" id="IPR036291">
    <property type="entry name" value="NAD(P)-bd_dom_sf"/>
</dbReference>
<dbReference type="SUPFAM" id="SSF51735">
    <property type="entry name" value="NAD(P)-binding Rossmann-fold domains"/>
    <property type="match status" value="1"/>
</dbReference>
<evidence type="ECO:0000256" key="7">
    <source>
        <dbReference type="ARBA" id="ARBA00047464"/>
    </source>
</evidence>
<proteinExistence type="inferred from homology"/>
<accession>A0AAV9IWQ0</accession>
<protein>
    <recommendedName>
        <fullName evidence="3 8">Glutamyl-tRNA reductase</fullName>
        <ecNumber evidence="3 8">1.2.1.70</ecNumber>
    </recommendedName>
</protein>
<dbReference type="FunFam" id="3.30.460.30:FF:000001">
    <property type="entry name" value="Glutamyl-tRNA reductase"/>
    <property type="match status" value="1"/>
</dbReference>
<comment type="similarity">
    <text evidence="2 8">Belongs to the glutamyl-tRNA reductase family.</text>
</comment>
<dbReference type="HAMAP" id="MF_00087">
    <property type="entry name" value="Glu_tRNA_reductase"/>
    <property type="match status" value="1"/>
</dbReference>
<dbReference type="GO" id="GO:0050661">
    <property type="term" value="F:NADP binding"/>
    <property type="evidence" value="ECO:0007669"/>
    <property type="project" value="InterPro"/>
</dbReference>
<feature type="domain" description="Quinate/shikimate 5-dehydrogenase/glutamyl-tRNA reductase" evidence="11">
    <location>
        <begin position="318"/>
        <end position="451"/>
    </location>
</feature>
<evidence type="ECO:0000256" key="9">
    <source>
        <dbReference type="SAM" id="MobiDB-lite"/>
    </source>
</evidence>
<dbReference type="EMBL" id="JANCYW010000009">
    <property type="protein sequence ID" value="KAK4536692.1"/>
    <property type="molecule type" value="Genomic_DNA"/>
</dbReference>
<evidence type="ECO:0000256" key="1">
    <source>
        <dbReference type="ARBA" id="ARBA00005059"/>
    </source>
</evidence>
<dbReference type="InterPro" id="IPR015895">
    <property type="entry name" value="4pyrrol_synth_GluRdtase_N"/>
</dbReference>
<keyword evidence="6 8" id="KW-0627">Porphyrin biosynthesis</keyword>
<evidence type="ECO:0000313" key="14">
    <source>
        <dbReference type="Proteomes" id="UP001301350"/>
    </source>
</evidence>
<feature type="domain" description="Glutamyl-tRNA reductase N-terminal" evidence="12">
    <location>
        <begin position="129"/>
        <end position="281"/>
    </location>
</feature>
<dbReference type="Gene3D" id="3.30.460.30">
    <property type="entry name" value="Glutamyl-tRNA reductase, N-terminal domain"/>
    <property type="match status" value="1"/>
</dbReference>
<dbReference type="PANTHER" id="PTHR43120">
    <property type="entry name" value="GLUTAMYL-TRNA REDUCTASE 1, CHLOROPLASTIC"/>
    <property type="match status" value="1"/>
</dbReference>
<dbReference type="PROSITE" id="PS00747">
    <property type="entry name" value="GLUTR"/>
    <property type="match status" value="1"/>
</dbReference>
<dbReference type="EC" id="1.2.1.70" evidence="3 8"/>
<dbReference type="SUPFAM" id="SSF69075">
    <property type="entry name" value="Glutamyl tRNA-reductase dimerization domain"/>
    <property type="match status" value="1"/>
</dbReference>
<name>A0AAV9IWQ0_CYACA</name>
<dbReference type="NCBIfam" id="NF000744">
    <property type="entry name" value="PRK00045.1-3"/>
    <property type="match status" value="1"/>
</dbReference>
<dbReference type="InterPro" id="IPR006151">
    <property type="entry name" value="Shikm_DH/Glu-tRNA_Rdtase"/>
</dbReference>
<comment type="catalytic activity">
    <reaction evidence="7 8">
        <text>(S)-4-amino-5-oxopentanoate + tRNA(Glu) + NADP(+) = L-glutamyl-tRNA(Glu) + NADPH + H(+)</text>
        <dbReference type="Rhea" id="RHEA:12344"/>
        <dbReference type="Rhea" id="RHEA-COMP:9663"/>
        <dbReference type="Rhea" id="RHEA-COMP:9680"/>
        <dbReference type="ChEBI" id="CHEBI:15378"/>
        <dbReference type="ChEBI" id="CHEBI:57501"/>
        <dbReference type="ChEBI" id="CHEBI:57783"/>
        <dbReference type="ChEBI" id="CHEBI:58349"/>
        <dbReference type="ChEBI" id="CHEBI:78442"/>
        <dbReference type="ChEBI" id="CHEBI:78520"/>
        <dbReference type="EC" id="1.2.1.70"/>
    </reaction>
</comment>
<dbReference type="GO" id="GO:0006783">
    <property type="term" value="P:heme biosynthetic process"/>
    <property type="evidence" value="ECO:0007669"/>
    <property type="project" value="UniProtKB-ARBA"/>
</dbReference>
<feature type="domain" description="Tetrapyrrole biosynthesis glutamyl-tRNA reductase dimerisation" evidence="10">
    <location>
        <begin position="465"/>
        <end position="564"/>
    </location>
</feature>
<dbReference type="InterPro" id="IPR015896">
    <property type="entry name" value="4pyrrol_synth_GluRdtase_dimer"/>
</dbReference>
<dbReference type="Pfam" id="PF05201">
    <property type="entry name" value="GlutR_N"/>
    <property type="match status" value="1"/>
</dbReference>
<comment type="caution">
    <text evidence="13">The sequence shown here is derived from an EMBL/GenBank/DDBJ whole genome shotgun (WGS) entry which is preliminary data.</text>
</comment>
<dbReference type="Pfam" id="PF01488">
    <property type="entry name" value="Shikimate_DH"/>
    <property type="match status" value="1"/>
</dbReference>
<sequence>MRELGAATAGARCEMLGYVAAPVHRLPGVAGGRRALSTCWMAGRPRDLSAFWGALLPQRRAHILPRSVNATGLQMAATHPDAPAAKMPGDGPEKTEDGAAAVAAARSTPEPTRQRNDGSLAGDGSVVVIGLSHHTAKVEVRERLAVPEELWKSAAVHLTEACPSVTEVALLSTCNRFEVYLVCSDIKQGIWEVTRCLSQRSGIPLPELRQSLFMLINDDAVWHLLRVSAGLDSLVVGEGQILSQVKRCYELAIEKGGMAGKLLTRLLNASVSAGKRVRTETGIAKGAVSISSAAVELMTMRFAEDLLGVEDGSEDWEEQMKQSRVCVVGAGAMARLLVTHLLARGARAITIVNRSAERAEELIRQFPDASIERRPMTELLDCVAEADVVFTSTSATEPILDESALRGHPAVLSDEPRNRMFIDISVPRNIAEDVANVPGVYAYNVDDLKAVVARNQRRRRRLVLQAEELLRHELRQFRNWQSSLGCIPAITRLQDRAEEIRLEELSKVMGKLHGMSDKERGVVERLTKGIVNKLLHGPLSHLRGLQDVDERRETLRSLENMFKL</sequence>
<dbReference type="CDD" id="cd05213">
    <property type="entry name" value="NAD_bind_Glutamyl_tRNA_reduct"/>
    <property type="match status" value="1"/>
</dbReference>
<evidence type="ECO:0000259" key="11">
    <source>
        <dbReference type="Pfam" id="PF01488"/>
    </source>
</evidence>
<comment type="pathway">
    <text evidence="1 8">Porphyrin-containing compound metabolism; protoporphyrin-IX biosynthesis; 5-aminolevulinate from L-glutamyl-tRNA(Glu): step 1/2.</text>
</comment>
<evidence type="ECO:0000313" key="13">
    <source>
        <dbReference type="EMBL" id="KAK4536692.1"/>
    </source>
</evidence>
<dbReference type="AlphaFoldDB" id="A0AAV9IWQ0"/>
<evidence type="ECO:0000259" key="12">
    <source>
        <dbReference type="Pfam" id="PF05201"/>
    </source>
</evidence>
<evidence type="ECO:0000256" key="3">
    <source>
        <dbReference type="ARBA" id="ARBA00012970"/>
    </source>
</evidence>
<evidence type="ECO:0000256" key="2">
    <source>
        <dbReference type="ARBA" id="ARBA00005916"/>
    </source>
</evidence>
<keyword evidence="5 8" id="KW-0560">Oxidoreductase</keyword>
<dbReference type="FunFam" id="3.40.50.720:FF:000031">
    <property type="entry name" value="Glutamyl-tRNA reductase"/>
    <property type="match status" value="1"/>
</dbReference>
<evidence type="ECO:0000256" key="6">
    <source>
        <dbReference type="ARBA" id="ARBA00023244"/>
    </source>
</evidence>
<feature type="region of interest" description="Disordered" evidence="9">
    <location>
        <begin position="80"/>
        <end position="121"/>
    </location>
</feature>
<evidence type="ECO:0000259" key="10">
    <source>
        <dbReference type="Pfam" id="PF00745"/>
    </source>
</evidence>
<dbReference type="Pfam" id="PF00745">
    <property type="entry name" value="GlutR_dimer"/>
    <property type="match status" value="1"/>
</dbReference>